<comment type="caution">
    <text evidence="1">The sequence shown here is derived from an EMBL/GenBank/DDBJ whole genome shotgun (WGS) entry which is preliminary data.</text>
</comment>
<dbReference type="EMBL" id="BDGI01000018">
    <property type="protein sequence ID" value="GAV27065.1"/>
    <property type="molecule type" value="Genomic_DNA"/>
</dbReference>
<reference evidence="1 2" key="1">
    <citation type="submission" date="2016-08" db="EMBL/GenBank/DDBJ databases">
        <title>Whole genome shotgun sequence of Pichia membranifaciens KS47-1.</title>
        <authorList>
            <person name="Konishi M."/>
            <person name="Ishida M."/>
            <person name="Arakawa T."/>
            <person name="Kato Y."/>
            <person name="Horiuchi J."/>
        </authorList>
    </citation>
    <scope>NUCLEOTIDE SEQUENCE [LARGE SCALE GENOMIC DNA]</scope>
    <source>
        <strain evidence="1 2">KS47-1</strain>
    </source>
</reference>
<evidence type="ECO:0000313" key="2">
    <source>
        <dbReference type="Proteomes" id="UP000186136"/>
    </source>
</evidence>
<sequence>MPDAIEQKESKILAQFAKAVFNVGLLKQLCPDVPEATVDVVKVQDLSDRELDSCLHLLDRNLGKGDVGARTGLCVDSSSRDRQADWAGLHEDCKRVRSQRIVPLRDPGGRILPQQEAGHVCHAPLGTACLDD</sequence>
<evidence type="ECO:0000313" key="1">
    <source>
        <dbReference type="EMBL" id="GAV27065.1"/>
    </source>
</evidence>
<protein>
    <submittedName>
        <fullName evidence="1">Uncharacterized protein</fullName>
    </submittedName>
</protein>
<keyword evidence="2" id="KW-1185">Reference proteome</keyword>
<dbReference type="Proteomes" id="UP000186136">
    <property type="component" value="Unassembled WGS sequence"/>
</dbReference>
<gene>
    <name evidence="1" type="ORF">PMKS-000526</name>
</gene>
<name>A0A1Q2YC06_9ASCO</name>
<dbReference type="AlphaFoldDB" id="A0A1Q2YC06"/>
<proteinExistence type="predicted"/>
<accession>A0A1Q2YC06</accession>
<organism evidence="1 2">
    <name type="scientific">Pichia membranifaciens</name>
    <dbReference type="NCBI Taxonomy" id="4926"/>
    <lineage>
        <taxon>Eukaryota</taxon>
        <taxon>Fungi</taxon>
        <taxon>Dikarya</taxon>
        <taxon>Ascomycota</taxon>
        <taxon>Saccharomycotina</taxon>
        <taxon>Pichiomycetes</taxon>
        <taxon>Pichiales</taxon>
        <taxon>Pichiaceae</taxon>
        <taxon>Pichia</taxon>
    </lineage>
</organism>